<dbReference type="InterPro" id="IPR011604">
    <property type="entry name" value="PDDEXK-like_dom_sf"/>
</dbReference>
<dbReference type="GO" id="GO:0051539">
    <property type="term" value="F:4 iron, 4 sulfur cluster binding"/>
    <property type="evidence" value="ECO:0007669"/>
    <property type="project" value="UniProtKB-KW"/>
</dbReference>
<evidence type="ECO:0000256" key="2">
    <source>
        <dbReference type="ARBA" id="ARBA00022722"/>
    </source>
</evidence>
<feature type="domain" description="Helicase ATP-binding" evidence="16">
    <location>
        <begin position="198"/>
        <end position="443"/>
    </location>
</feature>
<dbReference type="InterPro" id="IPR038726">
    <property type="entry name" value="PDDEXK_AddAB-type"/>
</dbReference>
<evidence type="ECO:0000256" key="12">
    <source>
        <dbReference type="ARBA" id="ARBA00023125"/>
    </source>
</evidence>
<evidence type="ECO:0000259" key="16">
    <source>
        <dbReference type="PROSITE" id="PS51193"/>
    </source>
</evidence>
<dbReference type="Gene3D" id="1.10.275.30">
    <property type="match status" value="1"/>
</dbReference>
<dbReference type="AlphaFoldDB" id="E6MF58"/>
<protein>
    <submittedName>
        <fullName evidence="17">DEAD2 domain protein</fullName>
    </submittedName>
</protein>
<name>E6MF58_9FIRM</name>
<dbReference type="EMBL" id="AEQN01000011">
    <property type="protein sequence ID" value="EFV02218.1"/>
    <property type="molecule type" value="Genomic_DNA"/>
</dbReference>
<dbReference type="InterPro" id="IPR010614">
    <property type="entry name" value="RAD3-like_helicase_DEAD"/>
</dbReference>
<evidence type="ECO:0000256" key="8">
    <source>
        <dbReference type="ARBA" id="ARBA00022839"/>
    </source>
</evidence>
<dbReference type="eggNOG" id="COG1199">
    <property type="taxonomic scope" value="Bacteria"/>
</dbReference>
<keyword evidence="18" id="KW-1185">Reference proteome</keyword>
<sequence length="798" mass="90144">MTVQNQEMIRPADSSEEDARTIHLSVKDLVALVLRSGSIDNRFGGFDRAQEGAAIHRRLQKMAGEHYEPEVTLRRCVRFESYRFDLQGRADGIIREAGAVLIDEIKTVSKDVMALTEADDPDFWAQVKLYGWMVAEEEDLESIGTQLTYYQVPSGTFRTLRQDFTREELETFTKTLLADFMKWVRLRTENVIARNRSLSHLPFPFARWRSGQREMAIAVYRSVLQKRALLCQAPTGIGKTLAVLYGALAAIGQEKGERIFYATAKTTNAFAAEKAAYLLRQRGAVFKSVTLTAKDAVCFLEKRECNPDACPYAAHYYDRAGVVVYEALHRHDHFDRSQIEALARDYALCPFELSLDLADWCDMIIGDYNYLFDPHIALERLSGPKNDFGQTIALIDEAHNLPDRARGMFSAAIYKADALAVRRTISRQDSSFRKALTKLNNAFLALLQSQESDFEVVSSSQIAPLNESLQYACFACEAYTKSAREHGNVVEDSVMDWYFNARRYLDLAEIAGAESVVTCEKKRKNLIITQRCLDPSRHIGEKAAMLRTVIYFSATLVPKDYYAYFLGSGRETAAIQLPSPFDADRFGVVVANHISTKYRDREASAEAVAQLIKTFVSGRSGNYLVFLPSYAYLTLMVDRLGEDNSFELLVQDPAMTVDKREVFLSRFQEKSKKTLVGFCVLGGFFGEGIDLSGDRLIGTVIVGVGLPMVCPENDLLKRYFDEQLQSGFDYAYRYPGMNKVIQAMGRVIRAERDRGMALLIDSRFSQKAYRSLLPVADQKIHLVQNAEALRQVVGHFWS</sequence>
<keyword evidence="4" id="KW-0547">Nucleotide-binding</keyword>
<dbReference type="GO" id="GO:0046872">
    <property type="term" value="F:metal ion binding"/>
    <property type="evidence" value="ECO:0007669"/>
    <property type="project" value="UniProtKB-KW"/>
</dbReference>
<comment type="similarity">
    <text evidence="15">Belongs to the helicase family. DinG subfamily.</text>
</comment>
<evidence type="ECO:0000256" key="6">
    <source>
        <dbReference type="ARBA" id="ARBA00022801"/>
    </source>
</evidence>
<dbReference type="SMART" id="SM00491">
    <property type="entry name" value="HELICc2"/>
    <property type="match status" value="1"/>
</dbReference>
<evidence type="ECO:0000256" key="9">
    <source>
        <dbReference type="ARBA" id="ARBA00022840"/>
    </source>
</evidence>
<keyword evidence="11" id="KW-0411">Iron-sulfur</keyword>
<evidence type="ECO:0000256" key="13">
    <source>
        <dbReference type="ARBA" id="ARBA00023204"/>
    </source>
</evidence>
<dbReference type="Gene3D" id="3.40.50.300">
    <property type="entry name" value="P-loop containing nucleotide triphosphate hydrolases"/>
    <property type="match status" value="2"/>
</dbReference>
<dbReference type="SUPFAM" id="SSF52540">
    <property type="entry name" value="P-loop containing nucleoside triphosphate hydrolases"/>
    <property type="match status" value="2"/>
</dbReference>
<dbReference type="GO" id="GO:0016818">
    <property type="term" value="F:hydrolase activity, acting on acid anhydrides, in phosphorus-containing anhydrides"/>
    <property type="evidence" value="ECO:0007669"/>
    <property type="project" value="InterPro"/>
</dbReference>
<keyword evidence="6" id="KW-0378">Hydrolase</keyword>
<dbReference type="InterPro" id="IPR014013">
    <property type="entry name" value="Helic_SF1/SF2_ATP-bd_DinG/Rad3"/>
</dbReference>
<evidence type="ECO:0000256" key="11">
    <source>
        <dbReference type="ARBA" id="ARBA00023014"/>
    </source>
</evidence>
<dbReference type="GO" id="GO:0005524">
    <property type="term" value="F:ATP binding"/>
    <property type="evidence" value="ECO:0007669"/>
    <property type="project" value="UniProtKB-KW"/>
</dbReference>
<evidence type="ECO:0000256" key="4">
    <source>
        <dbReference type="ARBA" id="ARBA00022741"/>
    </source>
</evidence>
<evidence type="ECO:0000256" key="5">
    <source>
        <dbReference type="ARBA" id="ARBA00022763"/>
    </source>
</evidence>
<evidence type="ECO:0000256" key="1">
    <source>
        <dbReference type="ARBA" id="ARBA00022485"/>
    </source>
</evidence>
<dbReference type="GO" id="GO:0003678">
    <property type="term" value="F:DNA helicase activity"/>
    <property type="evidence" value="ECO:0007669"/>
    <property type="project" value="InterPro"/>
</dbReference>
<keyword evidence="5" id="KW-0227">DNA damage</keyword>
<evidence type="ECO:0000256" key="7">
    <source>
        <dbReference type="ARBA" id="ARBA00022806"/>
    </source>
</evidence>
<evidence type="ECO:0000256" key="3">
    <source>
        <dbReference type="ARBA" id="ARBA00022723"/>
    </source>
</evidence>
<evidence type="ECO:0000313" key="17">
    <source>
        <dbReference type="EMBL" id="EFV02218.1"/>
    </source>
</evidence>
<keyword evidence="2" id="KW-0540">Nuclease</keyword>
<keyword evidence="13" id="KW-0234">DNA repair</keyword>
<keyword evidence="14" id="KW-0413">Isomerase</keyword>
<dbReference type="PROSITE" id="PS51193">
    <property type="entry name" value="HELICASE_ATP_BIND_2"/>
    <property type="match status" value="1"/>
</dbReference>
<gene>
    <name evidence="17" type="ORF">HMP0721_0641</name>
</gene>
<dbReference type="PANTHER" id="PTHR11472">
    <property type="entry name" value="DNA REPAIR DEAD HELICASE RAD3/XP-D SUBFAMILY MEMBER"/>
    <property type="match status" value="1"/>
</dbReference>
<dbReference type="PANTHER" id="PTHR11472:SF34">
    <property type="entry name" value="REGULATOR OF TELOMERE ELONGATION HELICASE 1"/>
    <property type="match status" value="1"/>
</dbReference>
<dbReference type="STRING" id="887929.HMP0721_0641"/>
<dbReference type="InterPro" id="IPR027417">
    <property type="entry name" value="P-loop_NTPase"/>
</dbReference>
<proteinExistence type="inferred from homology"/>
<comment type="caution">
    <text evidence="17">The sequence shown here is derived from an EMBL/GenBank/DDBJ whole genome shotgun (WGS) entry which is preliminary data.</text>
</comment>
<dbReference type="RefSeq" id="WP_006598063.1">
    <property type="nucleotide sequence ID" value="NZ_GL622359.1"/>
</dbReference>
<keyword evidence="8" id="KW-0269">Exonuclease</keyword>
<keyword evidence="9" id="KW-0067">ATP-binding</keyword>
<dbReference type="Pfam" id="PF12705">
    <property type="entry name" value="PDDEXK_1"/>
    <property type="match status" value="1"/>
</dbReference>
<keyword evidence="3" id="KW-0479">Metal-binding</keyword>
<dbReference type="GO" id="GO:0003677">
    <property type="term" value="F:DNA binding"/>
    <property type="evidence" value="ECO:0007669"/>
    <property type="project" value="UniProtKB-KW"/>
</dbReference>
<dbReference type="Pfam" id="PF06733">
    <property type="entry name" value="DEAD_2"/>
    <property type="match status" value="1"/>
</dbReference>
<dbReference type="InterPro" id="IPR006554">
    <property type="entry name" value="Helicase-like_DEXD_c2"/>
</dbReference>
<dbReference type="InterPro" id="IPR006555">
    <property type="entry name" value="ATP-dep_Helicase_C"/>
</dbReference>
<dbReference type="SMART" id="SM00488">
    <property type="entry name" value="DEXDc2"/>
    <property type="match status" value="1"/>
</dbReference>
<dbReference type="Pfam" id="PF13307">
    <property type="entry name" value="Helicase_C_2"/>
    <property type="match status" value="1"/>
</dbReference>
<dbReference type="Gene3D" id="3.90.320.10">
    <property type="match status" value="1"/>
</dbReference>
<evidence type="ECO:0000313" key="18">
    <source>
        <dbReference type="Proteomes" id="UP000004754"/>
    </source>
</evidence>
<keyword evidence="12" id="KW-0238">DNA-binding</keyword>
<dbReference type="HOGENOM" id="CLU_006515_7_0_9"/>
<dbReference type="GO" id="GO:0006281">
    <property type="term" value="P:DNA repair"/>
    <property type="evidence" value="ECO:0007669"/>
    <property type="project" value="UniProtKB-KW"/>
</dbReference>
<dbReference type="GO" id="GO:0004527">
    <property type="term" value="F:exonuclease activity"/>
    <property type="evidence" value="ECO:0007669"/>
    <property type="project" value="UniProtKB-KW"/>
</dbReference>
<reference evidence="17 18" key="1">
    <citation type="submission" date="2010-12" db="EMBL/GenBank/DDBJ databases">
        <authorList>
            <person name="Muzny D."/>
            <person name="Qin X."/>
            <person name="Deng J."/>
            <person name="Jiang H."/>
            <person name="Liu Y."/>
            <person name="Qu J."/>
            <person name="Song X.-Z."/>
            <person name="Zhang L."/>
            <person name="Thornton R."/>
            <person name="Coyle M."/>
            <person name="Francisco L."/>
            <person name="Jackson L."/>
            <person name="Javaid M."/>
            <person name="Korchina V."/>
            <person name="Kovar C."/>
            <person name="Mata R."/>
            <person name="Mathew T."/>
            <person name="Ngo R."/>
            <person name="Nguyen L."/>
            <person name="Nguyen N."/>
            <person name="Okwuonu G."/>
            <person name="Ongeri F."/>
            <person name="Pham C."/>
            <person name="Simmons D."/>
            <person name="Wilczek-Boney K."/>
            <person name="Hale W."/>
            <person name="Jakkamsetti A."/>
            <person name="Pham P."/>
            <person name="Ruth R."/>
            <person name="San Lucas F."/>
            <person name="Warren J."/>
            <person name="Zhang J."/>
            <person name="Zhao Z."/>
            <person name="Zhou C."/>
            <person name="Zhu D."/>
            <person name="Lee S."/>
            <person name="Bess C."/>
            <person name="Blankenburg K."/>
            <person name="Forbes L."/>
            <person name="Fu Q."/>
            <person name="Gubbala S."/>
            <person name="Hirani K."/>
            <person name="Jayaseelan J.C."/>
            <person name="Lara F."/>
            <person name="Munidasa M."/>
            <person name="Palculict T."/>
            <person name="Patil S."/>
            <person name="Pu L.-L."/>
            <person name="Saada N."/>
            <person name="Tang L."/>
            <person name="Weissenberger G."/>
            <person name="Zhu Y."/>
            <person name="Hemphill L."/>
            <person name="Shang Y."/>
            <person name="Youmans B."/>
            <person name="Ayvaz T."/>
            <person name="Ross M."/>
            <person name="Santibanez J."/>
            <person name="Aqrawi P."/>
            <person name="Gross S."/>
            <person name="Joshi V."/>
            <person name="Fowler G."/>
            <person name="Nazareth L."/>
            <person name="Reid J."/>
            <person name="Worley K."/>
            <person name="Petrosino J."/>
            <person name="Highlander S."/>
            <person name="Gibbs R."/>
        </authorList>
    </citation>
    <scope>NUCLEOTIDE SEQUENCE [LARGE SCALE GENOMIC DNA]</scope>
    <source>
        <strain evidence="17 18">ATCC 23263</strain>
    </source>
</reference>
<accession>E6MF58</accession>
<evidence type="ECO:0000256" key="15">
    <source>
        <dbReference type="ARBA" id="ARBA00038058"/>
    </source>
</evidence>
<dbReference type="OrthoDB" id="9765586at2"/>
<keyword evidence="7" id="KW-0347">Helicase</keyword>
<dbReference type="InterPro" id="IPR045028">
    <property type="entry name" value="DinG/Rad3-like"/>
</dbReference>
<keyword evidence="1" id="KW-0004">4Fe-4S</keyword>
<evidence type="ECO:0000256" key="14">
    <source>
        <dbReference type="ARBA" id="ARBA00023235"/>
    </source>
</evidence>
<organism evidence="17 18">
    <name type="scientific">Pseudoramibacter alactolyticus ATCC 23263</name>
    <dbReference type="NCBI Taxonomy" id="887929"/>
    <lineage>
        <taxon>Bacteria</taxon>
        <taxon>Bacillati</taxon>
        <taxon>Bacillota</taxon>
        <taxon>Clostridia</taxon>
        <taxon>Eubacteriales</taxon>
        <taxon>Eubacteriaceae</taxon>
        <taxon>Pseudoramibacter</taxon>
    </lineage>
</organism>
<evidence type="ECO:0000256" key="10">
    <source>
        <dbReference type="ARBA" id="ARBA00023004"/>
    </source>
</evidence>
<dbReference type="Proteomes" id="UP000004754">
    <property type="component" value="Unassembled WGS sequence"/>
</dbReference>
<keyword evidence="10" id="KW-0408">Iron</keyword>